<dbReference type="AlphaFoldDB" id="A0AAV0B9X4"/>
<keyword evidence="6 8" id="KW-0067">ATP-binding</keyword>
<feature type="compositionally biased region" description="Low complexity" evidence="9">
    <location>
        <begin position="283"/>
        <end position="307"/>
    </location>
</feature>
<dbReference type="Proteomes" id="UP001153365">
    <property type="component" value="Unassembled WGS sequence"/>
</dbReference>
<dbReference type="GO" id="GO:0006006">
    <property type="term" value="P:glucose metabolic process"/>
    <property type="evidence" value="ECO:0007669"/>
    <property type="project" value="TreeGrafter"/>
</dbReference>
<dbReference type="CDD" id="cd24018">
    <property type="entry name" value="ASKHA_NBD_HK_fungi"/>
    <property type="match status" value="1"/>
</dbReference>
<reference evidence="12" key="1">
    <citation type="submission" date="2022-06" db="EMBL/GenBank/DDBJ databases">
        <authorList>
            <consortium name="SYNGENTA / RWTH Aachen University"/>
        </authorList>
    </citation>
    <scope>NUCLEOTIDE SEQUENCE</scope>
</reference>
<comment type="caution">
    <text evidence="12">The sequence shown here is derived from an EMBL/GenBank/DDBJ whole genome shotgun (WGS) entry which is preliminary data.</text>
</comment>
<evidence type="ECO:0000313" key="13">
    <source>
        <dbReference type="Proteomes" id="UP001153365"/>
    </source>
</evidence>
<evidence type="ECO:0000256" key="3">
    <source>
        <dbReference type="ARBA" id="ARBA00022679"/>
    </source>
</evidence>
<dbReference type="SUPFAM" id="SSF53067">
    <property type="entry name" value="Actin-like ATPase domain"/>
    <property type="match status" value="2"/>
</dbReference>
<keyword evidence="13" id="KW-1185">Reference proteome</keyword>
<feature type="domain" description="Hexokinase C-terminal" evidence="11">
    <location>
        <begin position="260"/>
        <end position="592"/>
    </location>
</feature>
<dbReference type="InterPro" id="IPR001312">
    <property type="entry name" value="Hexokinase"/>
</dbReference>
<gene>
    <name evidence="12" type="ORF">PPACK8108_LOCUS14467</name>
</gene>
<dbReference type="EMBL" id="CALTRL010003717">
    <property type="protein sequence ID" value="CAH7681814.1"/>
    <property type="molecule type" value="Genomic_DNA"/>
</dbReference>
<organism evidence="12 13">
    <name type="scientific">Phakopsora pachyrhizi</name>
    <name type="common">Asian soybean rust disease fungus</name>
    <dbReference type="NCBI Taxonomy" id="170000"/>
    <lineage>
        <taxon>Eukaryota</taxon>
        <taxon>Fungi</taxon>
        <taxon>Dikarya</taxon>
        <taxon>Basidiomycota</taxon>
        <taxon>Pucciniomycotina</taxon>
        <taxon>Pucciniomycetes</taxon>
        <taxon>Pucciniales</taxon>
        <taxon>Phakopsoraceae</taxon>
        <taxon>Phakopsora</taxon>
    </lineage>
</organism>
<evidence type="ECO:0000256" key="4">
    <source>
        <dbReference type="ARBA" id="ARBA00022741"/>
    </source>
</evidence>
<dbReference type="EC" id="2.7.1.-" evidence="8"/>
<comment type="similarity">
    <text evidence="2 8">Belongs to the hexokinase family.</text>
</comment>
<evidence type="ECO:0000313" key="12">
    <source>
        <dbReference type="EMBL" id="CAH7681814.1"/>
    </source>
</evidence>
<name>A0AAV0B9X4_PHAPC</name>
<evidence type="ECO:0000256" key="1">
    <source>
        <dbReference type="ARBA" id="ARBA00004888"/>
    </source>
</evidence>
<dbReference type="GO" id="GO:0005739">
    <property type="term" value="C:mitochondrion"/>
    <property type="evidence" value="ECO:0007669"/>
    <property type="project" value="TreeGrafter"/>
</dbReference>
<dbReference type="PANTHER" id="PTHR19443">
    <property type="entry name" value="HEXOKINASE"/>
    <property type="match status" value="1"/>
</dbReference>
<sequence length="603" mass="66775">MVYIPNRRLSKIGMDRLSKLSDQQRLALKELEDDFIIDKKTLKLITVKFKEEFQIGLNHTVRSDDKDRGVDDSHLIPMIPTYINDVPRGDEKGVFLALDLGGTNLRVCEVHLHGDKKFDIKSTKYLLTDELKTGTATELFDYIADSVKSFLISLGHDLDKMKGDQSQKLYLGFTFSFPVLQTAIDKGKLLGWTKGFKAKGAVGTDVVKLLQDALDKKGLNVQCNALILIQGKVKDKLTFYFNKSVGTLMARAYQSGSALVGAIFGTGTNGAYVERLDAVKKLQPSQAKNNSSSSSSKASSKVSNPQSKDNEGSKKRSDGRVRHMIINTEWGAFDNLRTILPVTKYDNKLDRESINPRKQAFEKMVSGMYIGELTRNVIVDFIDRGLLFKGLSAEKLNAHYGFDTSIMSEIEANGFQHHEDRTKELMENHFGIHRIIASRKLSISEIAEQRESGGSQERLIKNLGDWLVVERICELVGTRAARLSSTAIGAVILQTGSHLDGDDQKISIGVDGSVIERYEKFADRLMDGLRDLFDEDQGGSDDEGGEEDLITNHQNGGLTKKDGCKKGNSVLDRIEIELAKDGSGVGAALCALQAKKQLEEINS</sequence>
<dbReference type="PROSITE" id="PS00378">
    <property type="entry name" value="HEXOKINASE_1"/>
    <property type="match status" value="1"/>
</dbReference>
<keyword evidence="7 8" id="KW-0324">Glycolysis</keyword>
<keyword evidence="3 8" id="KW-0808">Transferase</keyword>
<evidence type="ECO:0000259" key="10">
    <source>
        <dbReference type="Pfam" id="PF00349"/>
    </source>
</evidence>
<keyword evidence="4 8" id="KW-0547">Nucleotide-binding</keyword>
<dbReference type="Gene3D" id="3.30.420.40">
    <property type="match status" value="1"/>
</dbReference>
<feature type="region of interest" description="Disordered" evidence="9">
    <location>
        <begin position="283"/>
        <end position="320"/>
    </location>
</feature>
<protein>
    <recommendedName>
        <fullName evidence="8">Phosphotransferase</fullName>
        <ecNumber evidence="8">2.7.1.-</ecNumber>
    </recommendedName>
</protein>
<dbReference type="PRINTS" id="PR00475">
    <property type="entry name" value="HEXOKINASE"/>
</dbReference>
<keyword evidence="5 8" id="KW-0418">Kinase</keyword>
<feature type="compositionally biased region" description="Acidic residues" evidence="9">
    <location>
        <begin position="533"/>
        <end position="549"/>
    </location>
</feature>
<dbReference type="FunFam" id="3.30.420.40:FF:000034">
    <property type="entry name" value="Phosphotransferase"/>
    <property type="match status" value="1"/>
</dbReference>
<evidence type="ECO:0000259" key="11">
    <source>
        <dbReference type="Pfam" id="PF03727"/>
    </source>
</evidence>
<evidence type="ECO:0000256" key="5">
    <source>
        <dbReference type="ARBA" id="ARBA00022777"/>
    </source>
</evidence>
<accession>A0AAV0B9X4</accession>
<dbReference type="GO" id="GO:0005829">
    <property type="term" value="C:cytosol"/>
    <property type="evidence" value="ECO:0007669"/>
    <property type="project" value="TreeGrafter"/>
</dbReference>
<dbReference type="InterPro" id="IPR022672">
    <property type="entry name" value="Hexokinase_N"/>
</dbReference>
<dbReference type="InterPro" id="IPR043129">
    <property type="entry name" value="ATPase_NBD"/>
</dbReference>
<evidence type="ECO:0000256" key="7">
    <source>
        <dbReference type="ARBA" id="ARBA00023152"/>
    </source>
</evidence>
<dbReference type="Pfam" id="PF03727">
    <property type="entry name" value="Hexokinase_2"/>
    <property type="match status" value="1"/>
</dbReference>
<dbReference type="GO" id="GO:0006096">
    <property type="term" value="P:glycolytic process"/>
    <property type="evidence" value="ECO:0007669"/>
    <property type="project" value="UniProtKB-KW"/>
</dbReference>
<evidence type="ECO:0000256" key="2">
    <source>
        <dbReference type="ARBA" id="ARBA00009225"/>
    </source>
</evidence>
<comment type="pathway">
    <text evidence="1">Carbohydrate degradation; glycolysis; D-glyceraldehyde 3-phosphate and glycerone phosphate from D-glucose: step 1/4.</text>
</comment>
<dbReference type="InterPro" id="IPR022673">
    <property type="entry name" value="Hexokinase_C"/>
</dbReference>
<evidence type="ECO:0000256" key="8">
    <source>
        <dbReference type="RuleBase" id="RU362007"/>
    </source>
</evidence>
<feature type="region of interest" description="Disordered" evidence="9">
    <location>
        <begin position="533"/>
        <end position="557"/>
    </location>
</feature>
<dbReference type="Gene3D" id="1.10.287.1250">
    <property type="match status" value="1"/>
</dbReference>
<evidence type="ECO:0000256" key="6">
    <source>
        <dbReference type="ARBA" id="ARBA00022840"/>
    </source>
</evidence>
<dbReference type="GO" id="GO:0008865">
    <property type="term" value="F:fructokinase activity"/>
    <property type="evidence" value="ECO:0007669"/>
    <property type="project" value="TreeGrafter"/>
</dbReference>
<evidence type="ECO:0000256" key="9">
    <source>
        <dbReference type="SAM" id="MobiDB-lite"/>
    </source>
</evidence>
<dbReference type="PROSITE" id="PS51748">
    <property type="entry name" value="HEXOKINASE_2"/>
    <property type="match status" value="1"/>
</dbReference>
<dbReference type="PANTHER" id="PTHR19443:SF30">
    <property type="entry name" value="GLUCOKINASE-1-RELATED"/>
    <property type="match status" value="1"/>
</dbReference>
<proteinExistence type="inferred from homology"/>
<feature type="compositionally biased region" description="Basic and acidic residues" evidence="9">
    <location>
        <begin position="308"/>
        <end position="320"/>
    </location>
</feature>
<dbReference type="GO" id="GO:0004340">
    <property type="term" value="F:glucokinase activity"/>
    <property type="evidence" value="ECO:0007669"/>
    <property type="project" value="TreeGrafter"/>
</dbReference>
<dbReference type="GO" id="GO:0005536">
    <property type="term" value="F:D-glucose binding"/>
    <property type="evidence" value="ECO:0007669"/>
    <property type="project" value="InterPro"/>
</dbReference>
<dbReference type="GO" id="GO:0001678">
    <property type="term" value="P:intracellular glucose homeostasis"/>
    <property type="evidence" value="ECO:0007669"/>
    <property type="project" value="InterPro"/>
</dbReference>
<dbReference type="Pfam" id="PF00349">
    <property type="entry name" value="Hexokinase_1"/>
    <property type="match status" value="1"/>
</dbReference>
<dbReference type="GO" id="GO:0005524">
    <property type="term" value="F:ATP binding"/>
    <property type="evidence" value="ECO:0007669"/>
    <property type="project" value="UniProtKB-UniRule"/>
</dbReference>
<feature type="domain" description="Hexokinase N-terminal" evidence="10">
    <location>
        <begin position="28"/>
        <end position="253"/>
    </location>
</feature>
<dbReference type="InterPro" id="IPR019807">
    <property type="entry name" value="Hexokinase_BS"/>
</dbReference>
<dbReference type="Gene3D" id="3.40.367.20">
    <property type="match status" value="1"/>
</dbReference>